<keyword evidence="3" id="KW-1185">Reference proteome</keyword>
<keyword evidence="1" id="KW-0732">Signal</keyword>
<organism evidence="2 3">
    <name type="scientific">Litoreibacter ponti</name>
    <dbReference type="NCBI Taxonomy" id="1510457"/>
    <lineage>
        <taxon>Bacteria</taxon>
        <taxon>Pseudomonadati</taxon>
        <taxon>Pseudomonadota</taxon>
        <taxon>Alphaproteobacteria</taxon>
        <taxon>Rhodobacterales</taxon>
        <taxon>Roseobacteraceae</taxon>
        <taxon>Litoreibacter</taxon>
    </lineage>
</organism>
<reference evidence="2 3" key="1">
    <citation type="submission" date="2018-04" db="EMBL/GenBank/DDBJ databases">
        <title>Genomic Encyclopedia of Archaeal and Bacterial Type Strains, Phase II (KMG-II): from individual species to whole genera.</title>
        <authorList>
            <person name="Goeker M."/>
        </authorList>
    </citation>
    <scope>NUCLEOTIDE SEQUENCE [LARGE SCALE GENOMIC DNA]</scope>
    <source>
        <strain evidence="2 3">DSM 100977</strain>
    </source>
</reference>
<evidence type="ECO:0000313" key="2">
    <source>
        <dbReference type="EMBL" id="PTX56932.1"/>
    </source>
</evidence>
<comment type="caution">
    <text evidence="2">The sequence shown here is derived from an EMBL/GenBank/DDBJ whole genome shotgun (WGS) entry which is preliminary data.</text>
</comment>
<feature type="chain" id="PRO_5015433921" evidence="1">
    <location>
        <begin position="22"/>
        <end position="335"/>
    </location>
</feature>
<accession>A0A2T6BLK4</accession>
<name>A0A2T6BLK4_9RHOB</name>
<dbReference type="AlphaFoldDB" id="A0A2T6BLK4"/>
<evidence type="ECO:0000313" key="3">
    <source>
        <dbReference type="Proteomes" id="UP000243978"/>
    </source>
</evidence>
<dbReference type="Proteomes" id="UP000243978">
    <property type="component" value="Unassembled WGS sequence"/>
</dbReference>
<dbReference type="EMBL" id="QBKS01000001">
    <property type="protein sequence ID" value="PTX56932.1"/>
    <property type="molecule type" value="Genomic_DNA"/>
</dbReference>
<gene>
    <name evidence="2" type="ORF">C8N43_1597</name>
</gene>
<feature type="signal peptide" evidence="1">
    <location>
        <begin position="1"/>
        <end position="21"/>
    </location>
</feature>
<proteinExistence type="predicted"/>
<protein>
    <submittedName>
        <fullName evidence="2">Uncharacterized protein</fullName>
    </submittedName>
</protein>
<sequence>MSNLLKLVPICLLLGAMPASAQEIKARFVIVNAEAGRQVVPQEWSDAVVAAGLGETTATVIDTDFFAIDRTVETAKEDGSTVAFFMTANLPTTDDAQFASILERFLTPNPQQPQLEGLYAMMQEPGCALIRKPLSGQEFIHTNTILTKNDPAARVACFRSVMTYTMNNLDQFGPRTPFHEQVDPGAVERQANLPPMAIKSSALIDPSDPNAAQGPVRRASNVYKPGEKMDFHANILNVGRFDPGTAQARYEIQLDLAVTRKDGGGAQTLPKVFVYTGQSTHRIPVAEDYFDNFITAGFSLQDPGEYLVELVLTDLSRPGQDGTVLRVPYEVVVAE</sequence>
<evidence type="ECO:0000256" key="1">
    <source>
        <dbReference type="SAM" id="SignalP"/>
    </source>
</evidence>